<dbReference type="AlphaFoldDB" id="A0A5V1PH70"/>
<organism evidence="1">
    <name type="scientific">Salmonella enterica</name>
    <name type="common">Salmonella choleraesuis</name>
    <dbReference type="NCBI Taxonomy" id="28901"/>
    <lineage>
        <taxon>Bacteria</taxon>
        <taxon>Pseudomonadati</taxon>
        <taxon>Pseudomonadota</taxon>
        <taxon>Gammaproteobacteria</taxon>
        <taxon>Enterobacterales</taxon>
        <taxon>Enterobacteriaceae</taxon>
        <taxon>Salmonella</taxon>
    </lineage>
</organism>
<proteinExistence type="predicted"/>
<accession>A0A5V1PH70</accession>
<protein>
    <submittedName>
        <fullName evidence="1">Uncharacterized protein</fullName>
    </submittedName>
</protein>
<comment type="caution">
    <text evidence="1">The sequence shown here is derived from an EMBL/GenBank/DDBJ whole genome shotgun (WGS) entry which is preliminary data.</text>
</comment>
<evidence type="ECO:0000313" key="1">
    <source>
        <dbReference type="EMBL" id="EBT2270450.1"/>
    </source>
</evidence>
<gene>
    <name evidence="1" type="ORF">CI531_18335</name>
</gene>
<reference evidence="1" key="1">
    <citation type="submission" date="2018-07" db="EMBL/GenBank/DDBJ databases">
        <authorList>
            <consortium name="PulseNet: The National Subtyping Network for Foodborne Disease Surveillance"/>
            <person name="Tarr C.L."/>
            <person name="Trees E."/>
            <person name="Katz L.S."/>
            <person name="Carleton-Romer H.A."/>
            <person name="Stroika S."/>
            <person name="Kucerova Z."/>
            <person name="Roache K.F."/>
            <person name="Sabol A.L."/>
            <person name="Besser J."/>
            <person name="Gerner-Smidt P."/>
        </authorList>
    </citation>
    <scope>NUCLEOTIDE SEQUENCE</scope>
    <source>
        <strain evidence="1">PNUSAS018280</strain>
    </source>
</reference>
<name>A0A5V1PH70_SALER</name>
<sequence length="105" mass="11195">MPDMYNTRLPELLVAAIKNASPDDAERMFDDADFCARGLLNGLISTGRLLSGMGDSVDPRLDELRCLGDSIAVTAELVSGFSKAMEAYRLRVALGEISGRGGNDG</sequence>
<dbReference type="EMBL" id="AAGYBI010000034">
    <property type="protein sequence ID" value="EBT2270450.1"/>
    <property type="molecule type" value="Genomic_DNA"/>
</dbReference>